<evidence type="ECO:0000313" key="2">
    <source>
        <dbReference type="Proteomes" id="UP000077787"/>
    </source>
</evidence>
<accession>A0A172WPX3</accession>
<gene>
    <name evidence="1" type="ORF">PS273GM_09730</name>
</gene>
<reference evidence="1 2" key="1">
    <citation type="submission" date="2016-05" db="EMBL/GenBank/DDBJ databases">
        <title>Genome sequence of Pseudomonas stutzeri 273 and identification of the exopolysaccharide biosynthesis locus.</title>
        <authorList>
            <person name="Wu S."/>
            <person name="Sun C."/>
        </authorList>
    </citation>
    <scope>NUCLEOTIDE SEQUENCE [LARGE SCALE GENOMIC DNA]</scope>
    <source>
        <strain evidence="1 2">273</strain>
    </source>
</reference>
<proteinExistence type="predicted"/>
<sequence>MDGYSMDKNTFAENVFIALKHDYRISILHKELLKGGELEEFLDCCWESNRNVEECALHIALEKIKALIISGNKLEAVEIITRVEMLCPYLLNKQLISEYFAEFLKEKLNFLKEMMFRDE</sequence>
<dbReference type="AlphaFoldDB" id="A0A172WPX3"/>
<protein>
    <submittedName>
        <fullName evidence="1">Uncharacterized protein</fullName>
    </submittedName>
</protein>
<dbReference type="EMBL" id="CP015641">
    <property type="protein sequence ID" value="ANF25406.1"/>
    <property type="molecule type" value="Genomic_DNA"/>
</dbReference>
<evidence type="ECO:0000313" key="1">
    <source>
        <dbReference type="EMBL" id="ANF25406.1"/>
    </source>
</evidence>
<dbReference type="RefSeq" id="WP_064481319.1">
    <property type="nucleotide sequence ID" value="NZ_CP015641.1"/>
</dbReference>
<organism evidence="1 2">
    <name type="scientific">Stutzerimonas stutzeri</name>
    <name type="common">Pseudomonas stutzeri</name>
    <dbReference type="NCBI Taxonomy" id="316"/>
    <lineage>
        <taxon>Bacteria</taxon>
        <taxon>Pseudomonadati</taxon>
        <taxon>Pseudomonadota</taxon>
        <taxon>Gammaproteobacteria</taxon>
        <taxon>Pseudomonadales</taxon>
        <taxon>Pseudomonadaceae</taxon>
        <taxon>Stutzerimonas</taxon>
    </lineage>
</organism>
<name>A0A172WPX3_STUST</name>
<dbReference type="Proteomes" id="UP000077787">
    <property type="component" value="Chromosome"/>
</dbReference>